<dbReference type="GO" id="GO:0007052">
    <property type="term" value="P:mitotic spindle organization"/>
    <property type="evidence" value="ECO:0007669"/>
    <property type="project" value="TreeGrafter"/>
</dbReference>
<dbReference type="Proteomes" id="UP000002729">
    <property type="component" value="Unassembled WGS sequence"/>
</dbReference>
<dbReference type="GO" id="GO:0043014">
    <property type="term" value="F:alpha-tubulin binding"/>
    <property type="evidence" value="ECO:0007669"/>
    <property type="project" value="TreeGrafter"/>
</dbReference>
<dbReference type="PROSITE" id="PS51336">
    <property type="entry name" value="DM10"/>
    <property type="match status" value="3"/>
</dbReference>
<proteinExistence type="predicted"/>
<keyword evidence="4" id="KW-0677">Repeat</keyword>
<feature type="domain" description="DM10" evidence="8">
    <location>
        <begin position="332"/>
        <end position="438"/>
    </location>
</feature>
<feature type="region of interest" description="Disordered" evidence="7">
    <location>
        <begin position="73"/>
        <end position="117"/>
    </location>
</feature>
<protein>
    <recommendedName>
        <fullName evidence="8">DM10 domain-containing protein</fullName>
    </recommendedName>
</protein>
<evidence type="ECO:0000256" key="3">
    <source>
        <dbReference type="ARBA" id="ARBA00022490"/>
    </source>
</evidence>
<evidence type="ECO:0000256" key="2">
    <source>
        <dbReference type="ARBA" id="ARBA00004245"/>
    </source>
</evidence>
<keyword evidence="10" id="KW-1185">Reference proteome</keyword>
<feature type="domain" description="DM10" evidence="8">
    <location>
        <begin position="140"/>
        <end position="265"/>
    </location>
</feature>
<dbReference type="InterPro" id="IPR040193">
    <property type="entry name" value="EFHC1/EFHC2/EFHB"/>
</dbReference>
<feature type="compositionally biased region" description="Low complexity" evidence="7">
    <location>
        <begin position="73"/>
        <end position="101"/>
    </location>
</feature>
<dbReference type="PANTHER" id="PTHR12086">
    <property type="entry name" value="EF-HAND DOMAIN C-TERMINAL CONTAINING PROTEIN"/>
    <property type="match status" value="1"/>
</dbReference>
<dbReference type="InterPro" id="IPR006602">
    <property type="entry name" value="DM10_dom"/>
</dbReference>
<organism evidence="10">
    <name type="scientific">Aureococcus anophagefferens</name>
    <name type="common">Harmful bloom alga</name>
    <dbReference type="NCBI Taxonomy" id="44056"/>
    <lineage>
        <taxon>Eukaryota</taxon>
        <taxon>Sar</taxon>
        <taxon>Stramenopiles</taxon>
        <taxon>Ochrophyta</taxon>
        <taxon>Pelagophyceae</taxon>
        <taxon>Pelagomonadales</taxon>
        <taxon>Pelagomonadaceae</taxon>
        <taxon>Aureococcus</taxon>
    </lineage>
</organism>
<evidence type="ECO:0000313" key="9">
    <source>
        <dbReference type="EMBL" id="EGB06659.1"/>
    </source>
</evidence>
<dbReference type="RefSeq" id="XP_009038829.1">
    <property type="nucleotide sequence ID" value="XM_009040581.1"/>
</dbReference>
<feature type="region of interest" description="Disordered" evidence="7">
    <location>
        <begin position="442"/>
        <end position="470"/>
    </location>
</feature>
<evidence type="ECO:0000256" key="4">
    <source>
        <dbReference type="ARBA" id="ARBA00022737"/>
    </source>
</evidence>
<dbReference type="GO" id="GO:0072686">
    <property type="term" value="C:mitotic spindle"/>
    <property type="evidence" value="ECO:0007669"/>
    <property type="project" value="TreeGrafter"/>
</dbReference>
<name>F0YE10_AURAN</name>
<dbReference type="EMBL" id="GL833134">
    <property type="protein sequence ID" value="EGB06659.1"/>
    <property type="molecule type" value="Genomic_DNA"/>
</dbReference>
<dbReference type="Gene3D" id="2.30.29.170">
    <property type="match status" value="3"/>
</dbReference>
<dbReference type="GO" id="GO:0060285">
    <property type="term" value="P:cilium-dependent cell motility"/>
    <property type="evidence" value="ECO:0007669"/>
    <property type="project" value="TreeGrafter"/>
</dbReference>
<sequence length="740" mass="79059">MRYVFASTGQQVEVPLLPGLALRGDAWYSRAATPGGFNKTQVLAQEWTMAHPSGGENRAATAKGSPRCASLLGASAAAGGDGPASPAASPAKPSSPRPSSRSPRRPGSRSAGRGPVDEDAAFTSEATAAFAPSSLAPMERPGVLRFAAYFTESTEWAFSGELGKPSDRGVQVRKCFVLFHLEDGTVEVLEERTSNSGVAGGRFFNRAPPGAAGMGWKTQPAPGLGAPSTAGPEGLEVGGELVFLGQTFYLVDADGFTRDWYARVFGKTQPPAVDYPVATPREYHAEHATGLGKAAGGVAYGKGGGFEVFRKSPEAGVRKQQMNKERQFFSHEGEVLKFVVTWDDPSPGGQQHEYKLCFYLSDSCAELCTSPQPGFDRFPHLLRRQPLPLNWDAIQRGAPPRHAAAEDLKIGATINVYNRILKLVDCTQFTRNWYREALGVVQPPSQHAPKPPPSRGGAAKKSPKKPVDDGAPSFTASAFCDEEHGYATSTMHGYSGKQCDWDRELKVQDKTIRCRLVPVRPDGTTKPRSHASANAIEEPRRTFILTYFLPDNTLSIFEEHVNNSGVIGGAFLKRGKYKVPDEAGSGAMRYFSPTDFYLGALQGSKRERNSQLQRLISRPISTRALVKLSAHNVMKVIEVDGASLKTMAEMADEFPFSDPAKVVPKLAAAAAAAGVDVVAMLKEATPPGLPPGLMPEGAFKLALTTLGLAAALNDHEMLTLCAAFAKGGGNTDVAALEAAL</sequence>
<dbReference type="KEGG" id="aaf:AURANDRAFT_65465"/>
<gene>
    <name evidence="9" type="ORF">AURANDRAFT_65465</name>
</gene>
<evidence type="ECO:0000256" key="5">
    <source>
        <dbReference type="ARBA" id="ARBA00023212"/>
    </source>
</evidence>
<comment type="subcellular location">
    <subcellularLocation>
        <location evidence="1">Cell projection</location>
        <location evidence="1">Cilium</location>
    </subcellularLocation>
    <subcellularLocation>
        <location evidence="2">Cytoplasm</location>
        <location evidence="2">Cytoskeleton</location>
    </subcellularLocation>
</comment>
<dbReference type="Pfam" id="PF06565">
    <property type="entry name" value="DM10_dom"/>
    <property type="match status" value="3"/>
</dbReference>
<dbReference type="AlphaFoldDB" id="F0YE10"/>
<keyword evidence="5" id="KW-0206">Cytoskeleton</keyword>
<dbReference type="InParanoid" id="F0YE10"/>
<evidence type="ECO:0000259" key="8">
    <source>
        <dbReference type="PROSITE" id="PS51336"/>
    </source>
</evidence>
<feature type="domain" description="DM10" evidence="8">
    <location>
        <begin position="508"/>
        <end position="630"/>
    </location>
</feature>
<keyword evidence="6" id="KW-0966">Cell projection</keyword>
<evidence type="ECO:0000256" key="6">
    <source>
        <dbReference type="ARBA" id="ARBA00023273"/>
    </source>
</evidence>
<evidence type="ECO:0000256" key="1">
    <source>
        <dbReference type="ARBA" id="ARBA00004138"/>
    </source>
</evidence>
<keyword evidence="3" id="KW-0963">Cytoplasm</keyword>
<evidence type="ECO:0000313" key="10">
    <source>
        <dbReference type="Proteomes" id="UP000002729"/>
    </source>
</evidence>
<evidence type="ECO:0000256" key="7">
    <source>
        <dbReference type="SAM" id="MobiDB-lite"/>
    </source>
</evidence>
<accession>F0YE10</accession>
<dbReference type="GO" id="GO:0000281">
    <property type="term" value="P:mitotic cytokinesis"/>
    <property type="evidence" value="ECO:0007669"/>
    <property type="project" value="TreeGrafter"/>
</dbReference>
<dbReference type="PANTHER" id="PTHR12086:SF9">
    <property type="entry name" value="EF-HAND DOMAIN-CONTAINING PROTEIN 1"/>
    <property type="match status" value="1"/>
</dbReference>
<dbReference type="OrthoDB" id="10255210at2759"/>
<dbReference type="SMART" id="SM00676">
    <property type="entry name" value="DM10"/>
    <property type="match status" value="3"/>
</dbReference>
<reference evidence="9 10" key="1">
    <citation type="journal article" date="2011" name="Proc. Natl. Acad. Sci. U.S.A.">
        <title>Niche of harmful alga Aureococcus anophagefferens revealed through ecogenomics.</title>
        <authorList>
            <person name="Gobler C.J."/>
            <person name="Berry D.L."/>
            <person name="Dyhrman S.T."/>
            <person name="Wilhelm S.W."/>
            <person name="Salamov A."/>
            <person name="Lobanov A.V."/>
            <person name="Zhang Y."/>
            <person name="Collier J.L."/>
            <person name="Wurch L.L."/>
            <person name="Kustka A.B."/>
            <person name="Dill B.D."/>
            <person name="Shah M."/>
            <person name="VerBerkmoes N.C."/>
            <person name="Kuo A."/>
            <person name="Terry A."/>
            <person name="Pangilinan J."/>
            <person name="Lindquist E.A."/>
            <person name="Lucas S."/>
            <person name="Paulsen I.T."/>
            <person name="Hattenrath-Lehmann T.K."/>
            <person name="Talmage S.C."/>
            <person name="Walker E.A."/>
            <person name="Koch F."/>
            <person name="Burson A.M."/>
            <person name="Marcoval M.A."/>
            <person name="Tang Y.Z."/>
            <person name="Lecleir G.R."/>
            <person name="Coyne K.J."/>
            <person name="Berg G.M."/>
            <person name="Bertrand E.M."/>
            <person name="Saito M.A."/>
            <person name="Gladyshev V.N."/>
            <person name="Grigoriev I.V."/>
        </authorList>
    </citation>
    <scope>NUCLEOTIDE SEQUENCE [LARGE SCALE GENOMIC DNA]</scope>
    <source>
        <strain evidence="10">CCMP 1984</strain>
    </source>
</reference>
<dbReference type="eggNOG" id="KOG0043">
    <property type="taxonomic scope" value="Eukaryota"/>
</dbReference>
<dbReference type="GO" id="GO:0005930">
    <property type="term" value="C:axoneme"/>
    <property type="evidence" value="ECO:0007669"/>
    <property type="project" value="TreeGrafter"/>
</dbReference>
<dbReference type="GeneID" id="20225346"/>